<evidence type="ECO:0000256" key="4">
    <source>
        <dbReference type="PROSITE-ProRule" id="PRU00175"/>
    </source>
</evidence>
<name>A0A4W3GGU3_CALMI</name>
<reference evidence="7" key="2">
    <citation type="journal article" date="2007" name="PLoS Biol.">
        <title>Survey sequencing and comparative analysis of the elephant shark (Callorhinchus milii) genome.</title>
        <authorList>
            <person name="Venkatesh B."/>
            <person name="Kirkness E.F."/>
            <person name="Loh Y.H."/>
            <person name="Halpern A.L."/>
            <person name="Lee A.P."/>
            <person name="Johnson J."/>
            <person name="Dandona N."/>
            <person name="Viswanathan L.D."/>
            <person name="Tay A."/>
            <person name="Venter J.C."/>
            <person name="Strausberg R.L."/>
            <person name="Brenner S."/>
        </authorList>
    </citation>
    <scope>NUCLEOTIDE SEQUENCE [LARGE SCALE GENOMIC DNA]</scope>
</reference>
<sequence>MASQHQTHGLTEELICLVCLDFFTDPVLLCCSHSFCRSCITQCWENKGVNTCPVCQEPFPERNLRTNRALANLSEKAQELSRRSG</sequence>
<dbReference type="SUPFAM" id="SSF57850">
    <property type="entry name" value="RING/U-box"/>
    <property type="match status" value="1"/>
</dbReference>
<dbReference type="InterPro" id="IPR001841">
    <property type="entry name" value="Znf_RING"/>
</dbReference>
<evidence type="ECO:0000256" key="2">
    <source>
        <dbReference type="ARBA" id="ARBA00022771"/>
    </source>
</evidence>
<accession>A0A4W3GGU3</accession>
<evidence type="ECO:0000313" key="6">
    <source>
        <dbReference type="Ensembl" id="ENSCMIP00000002658.1"/>
    </source>
</evidence>
<dbReference type="Ensembl" id="ENSCMIT00000002750.1">
    <property type="protein sequence ID" value="ENSCMIP00000002658.1"/>
    <property type="gene ID" value="ENSCMIG00000001586.1"/>
</dbReference>
<dbReference type="SMART" id="SM00504">
    <property type="entry name" value="Ubox"/>
    <property type="match status" value="1"/>
</dbReference>
<dbReference type="InterPro" id="IPR027370">
    <property type="entry name" value="Znf-RING_euk"/>
</dbReference>
<dbReference type="GO" id="GO:0008270">
    <property type="term" value="F:zinc ion binding"/>
    <property type="evidence" value="ECO:0007669"/>
    <property type="project" value="UniProtKB-KW"/>
</dbReference>
<dbReference type="InterPro" id="IPR013083">
    <property type="entry name" value="Znf_RING/FYVE/PHD"/>
</dbReference>
<dbReference type="SMART" id="SM00184">
    <property type="entry name" value="RING"/>
    <property type="match status" value="1"/>
</dbReference>
<dbReference type="PROSITE" id="PS50089">
    <property type="entry name" value="ZF_RING_2"/>
    <property type="match status" value="1"/>
</dbReference>
<feature type="domain" description="RING-type" evidence="5">
    <location>
        <begin position="16"/>
        <end position="56"/>
    </location>
</feature>
<proteinExistence type="predicted"/>
<dbReference type="GeneTree" id="ENSGT01030000234669"/>
<evidence type="ECO:0000313" key="7">
    <source>
        <dbReference type="Proteomes" id="UP000314986"/>
    </source>
</evidence>
<dbReference type="AlphaFoldDB" id="A0A4W3GGU3"/>
<dbReference type="GO" id="GO:0016567">
    <property type="term" value="P:protein ubiquitination"/>
    <property type="evidence" value="ECO:0007669"/>
    <property type="project" value="InterPro"/>
</dbReference>
<dbReference type="Pfam" id="PF13445">
    <property type="entry name" value="zf-RING_UBOX"/>
    <property type="match status" value="1"/>
</dbReference>
<dbReference type="GO" id="GO:0004842">
    <property type="term" value="F:ubiquitin-protein transferase activity"/>
    <property type="evidence" value="ECO:0007669"/>
    <property type="project" value="InterPro"/>
</dbReference>
<dbReference type="OMA" id="CIKSIFC"/>
<evidence type="ECO:0000256" key="3">
    <source>
        <dbReference type="ARBA" id="ARBA00022833"/>
    </source>
</evidence>
<protein>
    <recommendedName>
        <fullName evidence="5">RING-type domain-containing protein</fullName>
    </recommendedName>
</protein>
<dbReference type="InParanoid" id="A0A4W3GGU3"/>
<reference evidence="6" key="4">
    <citation type="submission" date="2025-08" db="UniProtKB">
        <authorList>
            <consortium name="Ensembl"/>
        </authorList>
    </citation>
    <scope>IDENTIFICATION</scope>
</reference>
<reference evidence="7" key="1">
    <citation type="journal article" date="2006" name="Science">
        <title>Ancient noncoding elements conserved in the human genome.</title>
        <authorList>
            <person name="Venkatesh B."/>
            <person name="Kirkness E.F."/>
            <person name="Loh Y.H."/>
            <person name="Halpern A.L."/>
            <person name="Lee A.P."/>
            <person name="Johnson J."/>
            <person name="Dandona N."/>
            <person name="Viswanathan L.D."/>
            <person name="Tay A."/>
            <person name="Venter J.C."/>
            <person name="Strausberg R.L."/>
            <person name="Brenner S."/>
        </authorList>
    </citation>
    <scope>NUCLEOTIDE SEQUENCE [LARGE SCALE GENOMIC DNA]</scope>
</reference>
<evidence type="ECO:0000256" key="1">
    <source>
        <dbReference type="ARBA" id="ARBA00022723"/>
    </source>
</evidence>
<keyword evidence="1" id="KW-0479">Metal-binding</keyword>
<reference evidence="6" key="5">
    <citation type="submission" date="2025-09" db="UniProtKB">
        <authorList>
            <consortium name="Ensembl"/>
        </authorList>
    </citation>
    <scope>IDENTIFICATION</scope>
</reference>
<dbReference type="Gene3D" id="3.30.40.10">
    <property type="entry name" value="Zinc/RING finger domain, C3HC4 (zinc finger)"/>
    <property type="match status" value="1"/>
</dbReference>
<dbReference type="InterPro" id="IPR050143">
    <property type="entry name" value="TRIM/RBCC"/>
</dbReference>
<keyword evidence="3" id="KW-0862">Zinc</keyword>
<evidence type="ECO:0000259" key="5">
    <source>
        <dbReference type="PROSITE" id="PS50089"/>
    </source>
</evidence>
<dbReference type="PANTHER" id="PTHR24103">
    <property type="entry name" value="E3 UBIQUITIN-PROTEIN LIGASE TRIM"/>
    <property type="match status" value="1"/>
</dbReference>
<dbReference type="Proteomes" id="UP000314986">
    <property type="component" value="Unassembled WGS sequence"/>
</dbReference>
<reference evidence="7" key="3">
    <citation type="journal article" date="2014" name="Nature">
        <title>Elephant shark genome provides unique insights into gnathostome evolution.</title>
        <authorList>
            <consortium name="International Elephant Shark Genome Sequencing Consortium"/>
            <person name="Venkatesh B."/>
            <person name="Lee A.P."/>
            <person name="Ravi V."/>
            <person name="Maurya A.K."/>
            <person name="Lian M.M."/>
            <person name="Swann J.B."/>
            <person name="Ohta Y."/>
            <person name="Flajnik M.F."/>
            <person name="Sutoh Y."/>
            <person name="Kasahara M."/>
            <person name="Hoon S."/>
            <person name="Gangu V."/>
            <person name="Roy S.W."/>
            <person name="Irimia M."/>
            <person name="Korzh V."/>
            <person name="Kondrychyn I."/>
            <person name="Lim Z.W."/>
            <person name="Tay B.H."/>
            <person name="Tohari S."/>
            <person name="Kong K.W."/>
            <person name="Ho S."/>
            <person name="Lorente-Galdos B."/>
            <person name="Quilez J."/>
            <person name="Marques-Bonet T."/>
            <person name="Raney B.J."/>
            <person name="Ingham P.W."/>
            <person name="Tay A."/>
            <person name="Hillier L.W."/>
            <person name="Minx P."/>
            <person name="Boehm T."/>
            <person name="Wilson R.K."/>
            <person name="Brenner S."/>
            <person name="Warren W.C."/>
        </authorList>
    </citation>
    <scope>NUCLEOTIDE SEQUENCE [LARGE SCALE GENOMIC DNA]</scope>
</reference>
<dbReference type="InterPro" id="IPR003613">
    <property type="entry name" value="Ubox_domain"/>
</dbReference>
<dbReference type="InterPro" id="IPR017907">
    <property type="entry name" value="Znf_RING_CS"/>
</dbReference>
<organism evidence="6 7">
    <name type="scientific">Callorhinchus milii</name>
    <name type="common">Ghost shark</name>
    <dbReference type="NCBI Taxonomy" id="7868"/>
    <lineage>
        <taxon>Eukaryota</taxon>
        <taxon>Metazoa</taxon>
        <taxon>Chordata</taxon>
        <taxon>Craniata</taxon>
        <taxon>Vertebrata</taxon>
        <taxon>Chondrichthyes</taxon>
        <taxon>Holocephali</taxon>
        <taxon>Chimaeriformes</taxon>
        <taxon>Callorhinchidae</taxon>
        <taxon>Callorhinchus</taxon>
    </lineage>
</organism>
<keyword evidence="2 4" id="KW-0863">Zinc-finger</keyword>
<dbReference type="PROSITE" id="PS00518">
    <property type="entry name" value="ZF_RING_1"/>
    <property type="match status" value="1"/>
</dbReference>
<keyword evidence="7" id="KW-1185">Reference proteome</keyword>